<feature type="compositionally biased region" description="Basic and acidic residues" evidence="4">
    <location>
        <begin position="473"/>
        <end position="483"/>
    </location>
</feature>
<evidence type="ECO:0000256" key="4">
    <source>
        <dbReference type="SAM" id="MobiDB-lite"/>
    </source>
</evidence>
<dbReference type="Pfam" id="PF02902">
    <property type="entry name" value="Peptidase_C48"/>
    <property type="match status" value="1"/>
</dbReference>
<evidence type="ECO:0000256" key="2">
    <source>
        <dbReference type="ARBA" id="ARBA00022670"/>
    </source>
</evidence>
<evidence type="ECO:0000313" key="6">
    <source>
        <dbReference type="EMBL" id="EAU81905.2"/>
    </source>
</evidence>
<dbReference type="EMBL" id="AACS02000002">
    <property type="protein sequence ID" value="EAU81905.2"/>
    <property type="molecule type" value="Genomic_DNA"/>
</dbReference>
<keyword evidence="7" id="KW-1185">Reference proteome</keyword>
<comment type="similarity">
    <text evidence="1">Belongs to the peptidase C48 family.</text>
</comment>
<dbReference type="RefSeq" id="XP_001839926.2">
    <property type="nucleotide sequence ID" value="XM_001839874.2"/>
</dbReference>
<dbReference type="InterPro" id="IPR003653">
    <property type="entry name" value="Peptidase_C48_C"/>
</dbReference>
<keyword evidence="2" id="KW-0645">Protease</keyword>
<evidence type="ECO:0000256" key="3">
    <source>
        <dbReference type="ARBA" id="ARBA00022801"/>
    </source>
</evidence>
<feature type="region of interest" description="Disordered" evidence="4">
    <location>
        <begin position="322"/>
        <end position="399"/>
    </location>
</feature>
<dbReference type="Pfam" id="PF18802">
    <property type="entry name" value="CxC1"/>
    <property type="match status" value="1"/>
</dbReference>
<sequence>MTVDTTQNVKKKNVTNPAPSRALGNTYKSPVKKRITRKERQKTNSYVRQAQKESLALKMQQLIQSALPGRAVSVDNDVHMNMDMLPSDACITPDPPSKPTDNHTSKQPVEKKKSILTTTKRMREHDRWHRLIPQLAACYLQYQQGRYRTPKKDLVDGRTLEQKAPCISQCKSMKAKTLLCLLFDRWEYATFTHCRCNPISTVLLSHGFFPSGPAQPQIAIDLDLLDYYEALFQASFIADNAIAAAQNSFYRKRGYVLTNRQHPVSTDQKNCVRAEMNTHGQGQIVDDPFRKSLGRARVWYAVLKQHIDAEIESAICKAQQEVEGQNPGAAPDDAPEAAATPDVVNPPPALSQTPAPAQTPAHIRTSSDPAGTGAGDVGTGDSASLFAGQEPQQPQQPRRECDRYLQNICAACFGGQQFGRPFNIGCDIQVATDANFSQRHLRSVGTCSKIFKRQRLIPKEEVDRVGELIERARNGERKEREPEVPDEAIDNCQSTHEAGDGSKAKTNSDHFDDTGMAALICRHDIPIFIVNIDTPGEQHKYALAMVTRLLTLLPSNATVGVFYDVGCVVDRSLKQYEILLKDVTDRLRWATSAMHAYAHQWSCQLVYNPRMVKGAGTFDGEGVERYWSGSRKLIPLTRMALGERRLFYLELHAAATAAKLHEELGMWIRRRLKDGIPSHEEEAEKCLAGCNYSETQLREQWELQKQAQLSVRAHAPQRLKKELDTVLRLHRNMDMVDNCLEDARATLGSAKGSDVNKTIEALEDMNGRLKAKAEQLYASLNVAEMFPQLEGIDLAFVQKLLLLRDLKINIRKRAVGNFFEWERLHQAAGGRHQALGTMSKRTPALLGDIRLFNRYCTELKEIYKKEWNLPLPSPLTENLVTLRDDPTLYEDVWITVSPEGIPPWLGDPAVREGIRGLHRRDRAQEERRRIGVEADNMCRWFGRELKALDHAISDPASTYSGPPISFALSLLSQPPCISAALTVHPTDSHLQEVLHLWRDAHLQLKHRWRTSLVSDVRYQSHIDSSTLGGHPRFTFLPPATIPAQANQAKPQVPNDLEHSLPPSSHGPDTAGLGAAVEDSDEEPEELDDDEHANEDANLPHDSSNPLRAPDPIELLVLDTLVRGEADDTLEDAPSSAHDYTPPVTLEWHAPAAPLRDQLLLSDFRYPPQRKALQSLDPRGVYLHEQSRPSFVFGRREIDMLSGPNCLNDECMNGLAAHFYHSIVPDLSFGDFNCAPECALFSSHDLLMVKARYTDGDFWRRTKGTSYWCKALWILPIHRPDEHHWVLAVVYPRERRVVLFDSLGRRRGWDHDLQLIMKFVCRLVIASNAHGFPLPIVVEEGWSASPVTLSPLQSNSYDCGVWTLACIASLLRGFHLPAITENEVHLFRHILLQHVLALPVV</sequence>
<dbReference type="InParanoid" id="A8PA80"/>
<dbReference type="Proteomes" id="UP000001861">
    <property type="component" value="Unassembled WGS sequence"/>
</dbReference>
<keyword evidence="3" id="KW-0378">Hydrolase</keyword>
<dbReference type="GO" id="GO:0006508">
    <property type="term" value="P:proteolysis"/>
    <property type="evidence" value="ECO:0007669"/>
    <property type="project" value="UniProtKB-KW"/>
</dbReference>
<dbReference type="Gene3D" id="3.40.395.10">
    <property type="entry name" value="Adenoviral Proteinase, Chain A"/>
    <property type="match status" value="1"/>
</dbReference>
<evidence type="ECO:0000259" key="5">
    <source>
        <dbReference type="PROSITE" id="PS50600"/>
    </source>
</evidence>
<dbReference type="eggNOG" id="ENOG502S2AH">
    <property type="taxonomic scope" value="Eukaryota"/>
</dbReference>
<dbReference type="GO" id="GO:0019783">
    <property type="term" value="F:ubiquitin-like protein peptidase activity"/>
    <property type="evidence" value="ECO:0007669"/>
    <property type="project" value="UniProtKB-ARBA"/>
</dbReference>
<dbReference type="OMA" id="KNEWIAR"/>
<comment type="caution">
    <text evidence="6">The sequence shown here is derived from an EMBL/GenBank/DDBJ whole genome shotgun (WGS) entry which is preliminary data.</text>
</comment>
<reference evidence="6 7" key="1">
    <citation type="journal article" date="2010" name="Proc. Natl. Acad. Sci. U.S.A.">
        <title>Insights into evolution of multicellular fungi from the assembled chromosomes of the mushroom Coprinopsis cinerea (Coprinus cinereus).</title>
        <authorList>
            <person name="Stajich J.E."/>
            <person name="Wilke S.K."/>
            <person name="Ahren D."/>
            <person name="Au C.H."/>
            <person name="Birren B.W."/>
            <person name="Borodovsky M."/>
            <person name="Burns C."/>
            <person name="Canback B."/>
            <person name="Casselton L.A."/>
            <person name="Cheng C.K."/>
            <person name="Deng J."/>
            <person name="Dietrich F.S."/>
            <person name="Fargo D.C."/>
            <person name="Farman M.L."/>
            <person name="Gathman A.C."/>
            <person name="Goldberg J."/>
            <person name="Guigo R."/>
            <person name="Hoegger P.J."/>
            <person name="Hooker J.B."/>
            <person name="Huggins A."/>
            <person name="James T.Y."/>
            <person name="Kamada T."/>
            <person name="Kilaru S."/>
            <person name="Kodira C."/>
            <person name="Kues U."/>
            <person name="Kupfer D."/>
            <person name="Kwan H.S."/>
            <person name="Lomsadze A."/>
            <person name="Li W."/>
            <person name="Lilly W.W."/>
            <person name="Ma L.J."/>
            <person name="Mackey A.J."/>
            <person name="Manning G."/>
            <person name="Martin F."/>
            <person name="Muraguchi H."/>
            <person name="Natvig D.O."/>
            <person name="Palmerini H."/>
            <person name="Ramesh M.A."/>
            <person name="Rehmeyer C.J."/>
            <person name="Roe B.A."/>
            <person name="Shenoy N."/>
            <person name="Stanke M."/>
            <person name="Ter-Hovhannisyan V."/>
            <person name="Tunlid A."/>
            <person name="Velagapudi R."/>
            <person name="Vision T.J."/>
            <person name="Zeng Q."/>
            <person name="Zolan M.E."/>
            <person name="Pukkila P.J."/>
        </authorList>
    </citation>
    <scope>NUCLEOTIDE SEQUENCE [LARGE SCALE GENOMIC DNA]</scope>
    <source>
        <strain evidence="7">Okayama-7 / 130 / ATCC MYA-4618 / FGSC 9003</strain>
    </source>
</reference>
<organism evidence="6 7">
    <name type="scientific">Coprinopsis cinerea (strain Okayama-7 / 130 / ATCC MYA-4618 / FGSC 9003)</name>
    <name type="common">Inky cap fungus</name>
    <name type="synonym">Hormographiella aspergillata</name>
    <dbReference type="NCBI Taxonomy" id="240176"/>
    <lineage>
        <taxon>Eukaryota</taxon>
        <taxon>Fungi</taxon>
        <taxon>Dikarya</taxon>
        <taxon>Basidiomycota</taxon>
        <taxon>Agaricomycotina</taxon>
        <taxon>Agaricomycetes</taxon>
        <taxon>Agaricomycetidae</taxon>
        <taxon>Agaricales</taxon>
        <taxon>Agaricineae</taxon>
        <taxon>Psathyrellaceae</taxon>
        <taxon>Coprinopsis</taxon>
    </lineage>
</organism>
<feature type="compositionally biased region" description="Low complexity" evidence="4">
    <location>
        <begin position="329"/>
        <end position="342"/>
    </location>
</feature>
<dbReference type="PROSITE" id="PS50600">
    <property type="entry name" value="ULP_PROTEASE"/>
    <property type="match status" value="1"/>
</dbReference>
<feature type="region of interest" description="Disordered" evidence="4">
    <location>
        <begin position="1044"/>
        <end position="1109"/>
    </location>
</feature>
<feature type="compositionally biased region" description="Acidic residues" evidence="4">
    <location>
        <begin position="1077"/>
        <end position="1092"/>
    </location>
</feature>
<feature type="compositionally biased region" description="Basic and acidic residues" evidence="4">
    <location>
        <begin position="100"/>
        <end position="113"/>
    </location>
</feature>
<dbReference type="KEGG" id="cci:CC1G_06116"/>
<dbReference type="SUPFAM" id="SSF54001">
    <property type="entry name" value="Cysteine proteinases"/>
    <property type="match status" value="1"/>
</dbReference>
<dbReference type="InterPro" id="IPR040521">
    <property type="entry name" value="KDZ"/>
</dbReference>
<feature type="compositionally biased region" description="Basic and acidic residues" evidence="4">
    <location>
        <begin position="497"/>
        <end position="507"/>
    </location>
</feature>
<dbReference type="GeneID" id="6016549"/>
<evidence type="ECO:0000256" key="1">
    <source>
        <dbReference type="ARBA" id="ARBA00005234"/>
    </source>
</evidence>
<feature type="domain" description="Ubiquitin-like protease family profile" evidence="5">
    <location>
        <begin position="1190"/>
        <end position="1369"/>
    </location>
</feature>
<feature type="compositionally biased region" description="Low complexity" evidence="4">
    <location>
        <begin position="379"/>
        <end position="396"/>
    </location>
</feature>
<evidence type="ECO:0000313" key="7">
    <source>
        <dbReference type="Proteomes" id="UP000001861"/>
    </source>
</evidence>
<dbReference type="GO" id="GO:0008234">
    <property type="term" value="F:cysteine-type peptidase activity"/>
    <property type="evidence" value="ECO:0007669"/>
    <property type="project" value="InterPro"/>
</dbReference>
<feature type="compositionally biased region" description="Basic residues" evidence="4">
    <location>
        <begin position="30"/>
        <end position="40"/>
    </location>
</feature>
<dbReference type="Pfam" id="PF18758">
    <property type="entry name" value="KDZ"/>
    <property type="match status" value="1"/>
</dbReference>
<dbReference type="VEuPathDB" id="FungiDB:CC1G_06116"/>
<feature type="region of interest" description="Disordered" evidence="4">
    <location>
        <begin position="88"/>
        <end position="115"/>
    </location>
</feature>
<feature type="compositionally biased region" description="Polar residues" evidence="4">
    <location>
        <begin position="1"/>
        <end position="18"/>
    </location>
</feature>
<gene>
    <name evidence="6" type="ORF">CC1G_06116</name>
</gene>
<name>A8PA80_COPC7</name>
<dbReference type="InterPro" id="IPR038765">
    <property type="entry name" value="Papain-like_cys_pep_sf"/>
</dbReference>
<feature type="region of interest" description="Disordered" evidence="4">
    <location>
        <begin position="473"/>
        <end position="507"/>
    </location>
</feature>
<proteinExistence type="inferred from homology"/>
<dbReference type="PANTHER" id="PTHR33096:SF1">
    <property type="entry name" value="CXC1-LIKE CYSTEINE CLUSTER ASSOCIATED WITH KDZ TRANSPOSASES DOMAIN-CONTAINING PROTEIN"/>
    <property type="match status" value="1"/>
</dbReference>
<protein>
    <recommendedName>
        <fullName evidence="5">Ubiquitin-like protease family profile domain-containing protein</fullName>
    </recommendedName>
</protein>
<dbReference type="InterPro" id="IPR041320">
    <property type="entry name" value="CxC1"/>
</dbReference>
<dbReference type="OrthoDB" id="3253684at2759"/>
<feature type="region of interest" description="Disordered" evidence="4">
    <location>
        <begin position="1"/>
        <end position="46"/>
    </location>
</feature>
<accession>A8PA80</accession>
<dbReference type="STRING" id="240176.A8PA80"/>
<dbReference type="HOGENOM" id="CLU_004552_0_0_1"/>
<dbReference type="PANTHER" id="PTHR33096">
    <property type="entry name" value="CXC2 DOMAIN-CONTAINING PROTEIN"/>
    <property type="match status" value="1"/>
</dbReference>